<evidence type="ECO:0000313" key="1">
    <source>
        <dbReference type="EMBL" id="GHE95274.1"/>
    </source>
</evidence>
<sequence length="66" mass="7263">MGMGSLLEPGMLVRHPEKPDWGLGQVQSNIGGKITVNFEHAGKQVILSDLVDLMPVFEPPHSTRRN</sequence>
<proteinExistence type="predicted"/>
<dbReference type="EMBL" id="BNCH01000002">
    <property type="protein sequence ID" value="GHE95274.1"/>
    <property type="molecule type" value="Genomic_DNA"/>
</dbReference>
<protein>
    <submittedName>
        <fullName evidence="1">DUF3553 domain-containing protein</fullName>
    </submittedName>
</protein>
<reference evidence="2" key="1">
    <citation type="journal article" date="2019" name="Int. J. Syst. Evol. Microbiol.">
        <title>The Global Catalogue of Microorganisms (GCM) 10K type strain sequencing project: providing services to taxonomists for standard genome sequencing and annotation.</title>
        <authorList>
            <consortium name="The Broad Institute Genomics Platform"/>
            <consortium name="The Broad Institute Genome Sequencing Center for Infectious Disease"/>
            <person name="Wu L."/>
            <person name="Ma J."/>
        </authorList>
    </citation>
    <scope>NUCLEOTIDE SEQUENCE [LARGE SCALE GENOMIC DNA]</scope>
    <source>
        <strain evidence="2">KCTC 42443</strain>
    </source>
</reference>
<accession>A0ABQ3J0W2</accession>
<comment type="caution">
    <text evidence="1">The sequence shown here is derived from an EMBL/GenBank/DDBJ whole genome shotgun (WGS) entry which is preliminary data.</text>
</comment>
<dbReference type="Pfam" id="PF12073">
    <property type="entry name" value="DUF3553"/>
    <property type="match status" value="1"/>
</dbReference>
<organism evidence="1 2">
    <name type="scientific">Aliiroseovarius zhejiangensis</name>
    <dbReference type="NCBI Taxonomy" id="1632025"/>
    <lineage>
        <taxon>Bacteria</taxon>
        <taxon>Pseudomonadati</taxon>
        <taxon>Pseudomonadota</taxon>
        <taxon>Alphaproteobacteria</taxon>
        <taxon>Rhodobacterales</taxon>
        <taxon>Paracoccaceae</taxon>
        <taxon>Aliiroseovarius</taxon>
    </lineage>
</organism>
<dbReference type="InterPro" id="IPR021938">
    <property type="entry name" value="DUF3553"/>
</dbReference>
<dbReference type="Proteomes" id="UP000609802">
    <property type="component" value="Unassembled WGS sequence"/>
</dbReference>
<gene>
    <name evidence="1" type="ORF">GCM10016455_14830</name>
</gene>
<keyword evidence="2" id="KW-1185">Reference proteome</keyword>
<name>A0ABQ3J0W2_9RHOB</name>
<evidence type="ECO:0000313" key="2">
    <source>
        <dbReference type="Proteomes" id="UP000609802"/>
    </source>
</evidence>